<evidence type="ECO:0000313" key="8">
    <source>
        <dbReference type="Proteomes" id="UP001601992"/>
    </source>
</evidence>
<evidence type="ECO:0000256" key="2">
    <source>
        <dbReference type="ARBA" id="ARBA00009347"/>
    </source>
</evidence>
<dbReference type="SUPFAM" id="SSF56645">
    <property type="entry name" value="Acyl-CoA dehydrogenase NM domain-like"/>
    <property type="match status" value="1"/>
</dbReference>
<keyword evidence="8" id="KW-1185">Reference proteome</keyword>
<dbReference type="SUPFAM" id="SSF47203">
    <property type="entry name" value="Acyl-CoA dehydrogenase C-terminal domain-like"/>
    <property type="match status" value="1"/>
</dbReference>
<name>A0ABW6SGQ1_9NOCA</name>
<evidence type="ECO:0000256" key="5">
    <source>
        <dbReference type="ARBA" id="ARBA00023002"/>
    </source>
</evidence>
<keyword evidence="4" id="KW-0274">FAD</keyword>
<dbReference type="InterPro" id="IPR036250">
    <property type="entry name" value="AcylCo_DH-like_C"/>
</dbReference>
<dbReference type="InterPro" id="IPR009075">
    <property type="entry name" value="AcylCo_DH/oxidase_C"/>
</dbReference>
<dbReference type="Proteomes" id="UP001601992">
    <property type="component" value="Unassembled WGS sequence"/>
</dbReference>
<dbReference type="Gene3D" id="1.10.540.10">
    <property type="entry name" value="Acyl-CoA dehydrogenase/oxidase, N-terminal domain"/>
    <property type="match status" value="1"/>
</dbReference>
<dbReference type="InterPro" id="IPR009100">
    <property type="entry name" value="AcylCoA_DH/oxidase_NM_dom_sf"/>
</dbReference>
<evidence type="ECO:0000259" key="6">
    <source>
        <dbReference type="Pfam" id="PF00441"/>
    </source>
</evidence>
<proteinExistence type="inferred from homology"/>
<accession>A0ABW6SGQ1</accession>
<dbReference type="EMBL" id="JBIAQY010000028">
    <property type="protein sequence ID" value="MFF3574580.1"/>
    <property type="molecule type" value="Genomic_DNA"/>
</dbReference>
<evidence type="ECO:0000256" key="4">
    <source>
        <dbReference type="ARBA" id="ARBA00022827"/>
    </source>
</evidence>
<evidence type="ECO:0000256" key="1">
    <source>
        <dbReference type="ARBA" id="ARBA00001974"/>
    </source>
</evidence>
<dbReference type="PANTHER" id="PTHR43884:SF20">
    <property type="entry name" value="ACYL-COA DEHYDROGENASE FADE28"/>
    <property type="match status" value="1"/>
</dbReference>
<sequence length="336" mass="36589">MISVDSALTDMMSAVFADYREGHDSPTVCDAAFWNRLNELGLIRLTGDEARGGSGASWLEAAELLRTATYHGVRVPLAEHDLLACWLLDQVGLEVDDARRTACVLDGTGTATDVPWASWSDRVVVAWRQGSSTRVADVDGRDLHIVPGTNIAGEPRDRVSVDVARLSGDVAPDTLIDTLFLRGALARSVQICASFDRILELAVEHTRDRVQFGRPLMRFQAIQHLVADIAAETALARATTESAVAEVVRSGWDDPRIAFRIAVARSCTGHAASVVVRNAHQVHGAIGTTREHRLHEFTTGALAWRSDFGSVYHWDNLLTGTAMAAGPHRLWAYMSS</sequence>
<feature type="domain" description="Acyl-CoA dehydrogenase/oxidase C-terminal" evidence="6">
    <location>
        <begin position="180"/>
        <end position="303"/>
    </location>
</feature>
<dbReference type="Gene3D" id="1.20.140.10">
    <property type="entry name" value="Butyryl-CoA Dehydrogenase, subunit A, domain 3"/>
    <property type="match status" value="1"/>
</dbReference>
<comment type="caution">
    <text evidence="7">The sequence shown here is derived from an EMBL/GenBank/DDBJ whole genome shotgun (WGS) entry which is preliminary data.</text>
</comment>
<protein>
    <submittedName>
        <fullName evidence="7">Acyl-CoA dehydrogenase family protein</fullName>
    </submittedName>
</protein>
<comment type="similarity">
    <text evidence="2">Belongs to the acyl-CoA dehydrogenase family.</text>
</comment>
<dbReference type="InterPro" id="IPR037069">
    <property type="entry name" value="AcylCoA_DH/ox_N_sf"/>
</dbReference>
<gene>
    <name evidence="7" type="ORF">ACFYXQ_43210</name>
</gene>
<dbReference type="Pfam" id="PF00441">
    <property type="entry name" value="Acyl-CoA_dh_1"/>
    <property type="match status" value="1"/>
</dbReference>
<dbReference type="PANTHER" id="PTHR43884">
    <property type="entry name" value="ACYL-COA DEHYDROGENASE"/>
    <property type="match status" value="1"/>
</dbReference>
<evidence type="ECO:0000313" key="7">
    <source>
        <dbReference type="EMBL" id="MFF3574580.1"/>
    </source>
</evidence>
<keyword evidence="3" id="KW-0285">Flavoprotein</keyword>
<dbReference type="RefSeq" id="WP_387406902.1">
    <property type="nucleotide sequence ID" value="NZ_JBIAQY010000028.1"/>
</dbReference>
<comment type="cofactor">
    <cofactor evidence="1">
        <name>FAD</name>
        <dbReference type="ChEBI" id="CHEBI:57692"/>
    </cofactor>
</comment>
<keyword evidence="5" id="KW-0560">Oxidoreductase</keyword>
<reference evidence="7 8" key="1">
    <citation type="submission" date="2024-10" db="EMBL/GenBank/DDBJ databases">
        <title>The Natural Products Discovery Center: Release of the First 8490 Sequenced Strains for Exploring Actinobacteria Biosynthetic Diversity.</title>
        <authorList>
            <person name="Kalkreuter E."/>
            <person name="Kautsar S.A."/>
            <person name="Yang D."/>
            <person name="Bader C.D."/>
            <person name="Teijaro C.N."/>
            <person name="Fluegel L."/>
            <person name="Davis C.M."/>
            <person name="Simpson J.R."/>
            <person name="Lauterbach L."/>
            <person name="Steele A.D."/>
            <person name="Gui C."/>
            <person name="Meng S."/>
            <person name="Li G."/>
            <person name="Viehrig K."/>
            <person name="Ye F."/>
            <person name="Su P."/>
            <person name="Kiefer A.F."/>
            <person name="Nichols A."/>
            <person name="Cepeda A.J."/>
            <person name="Yan W."/>
            <person name="Fan B."/>
            <person name="Jiang Y."/>
            <person name="Adhikari A."/>
            <person name="Zheng C.-J."/>
            <person name="Schuster L."/>
            <person name="Cowan T.M."/>
            <person name="Smanski M.J."/>
            <person name="Chevrette M.G."/>
            <person name="De Carvalho L.P.S."/>
            <person name="Shen B."/>
        </authorList>
    </citation>
    <scope>NUCLEOTIDE SEQUENCE [LARGE SCALE GENOMIC DNA]</scope>
    <source>
        <strain evidence="7 8">NPDC002593</strain>
    </source>
</reference>
<evidence type="ECO:0000256" key="3">
    <source>
        <dbReference type="ARBA" id="ARBA00022630"/>
    </source>
</evidence>
<organism evidence="7 8">
    <name type="scientific">Nocardia jiangxiensis</name>
    <dbReference type="NCBI Taxonomy" id="282685"/>
    <lineage>
        <taxon>Bacteria</taxon>
        <taxon>Bacillati</taxon>
        <taxon>Actinomycetota</taxon>
        <taxon>Actinomycetes</taxon>
        <taxon>Mycobacteriales</taxon>
        <taxon>Nocardiaceae</taxon>
        <taxon>Nocardia</taxon>
    </lineage>
</organism>